<dbReference type="Proteomes" id="UP000184304">
    <property type="component" value="Unassembled WGS sequence"/>
</dbReference>
<reference evidence="2" key="1">
    <citation type="journal article" date="2017" name="Genome Biol.">
        <title>Comparative genomics reveals high biological diversity and specific adaptations in the industrially and medically important fungal genus Aspergillus.</title>
        <authorList>
            <person name="de Vries R.P."/>
            <person name="Riley R."/>
            <person name="Wiebenga A."/>
            <person name="Aguilar-Osorio G."/>
            <person name="Amillis S."/>
            <person name="Uchima C.A."/>
            <person name="Anderluh G."/>
            <person name="Asadollahi M."/>
            <person name="Askin M."/>
            <person name="Barry K."/>
            <person name="Battaglia E."/>
            <person name="Bayram O."/>
            <person name="Benocci T."/>
            <person name="Braus-Stromeyer S.A."/>
            <person name="Caldana C."/>
            <person name="Canovas D."/>
            <person name="Cerqueira G.C."/>
            <person name="Chen F."/>
            <person name="Chen W."/>
            <person name="Choi C."/>
            <person name="Clum A."/>
            <person name="Dos Santos R.A."/>
            <person name="Damasio A.R."/>
            <person name="Diallinas G."/>
            <person name="Emri T."/>
            <person name="Fekete E."/>
            <person name="Flipphi M."/>
            <person name="Freyberg S."/>
            <person name="Gallo A."/>
            <person name="Gournas C."/>
            <person name="Habgood R."/>
            <person name="Hainaut M."/>
            <person name="Harispe M.L."/>
            <person name="Henrissat B."/>
            <person name="Hilden K.S."/>
            <person name="Hope R."/>
            <person name="Hossain A."/>
            <person name="Karabika E."/>
            <person name="Karaffa L."/>
            <person name="Karanyi Z."/>
            <person name="Krasevec N."/>
            <person name="Kuo A."/>
            <person name="Kusch H."/>
            <person name="LaButti K."/>
            <person name="Lagendijk E.L."/>
            <person name="Lapidus A."/>
            <person name="Levasseur A."/>
            <person name="Lindquist E."/>
            <person name="Lipzen A."/>
            <person name="Logrieco A.F."/>
            <person name="MacCabe A."/>
            <person name="Maekelae M.R."/>
            <person name="Malavazi I."/>
            <person name="Melin P."/>
            <person name="Meyer V."/>
            <person name="Mielnichuk N."/>
            <person name="Miskei M."/>
            <person name="Molnar A.P."/>
            <person name="Mule G."/>
            <person name="Ngan C.Y."/>
            <person name="Orejas M."/>
            <person name="Orosz E."/>
            <person name="Ouedraogo J.P."/>
            <person name="Overkamp K.M."/>
            <person name="Park H.-S."/>
            <person name="Perrone G."/>
            <person name="Piumi F."/>
            <person name="Punt P.J."/>
            <person name="Ram A.F."/>
            <person name="Ramon A."/>
            <person name="Rauscher S."/>
            <person name="Record E."/>
            <person name="Riano-Pachon D.M."/>
            <person name="Robert V."/>
            <person name="Roehrig J."/>
            <person name="Ruller R."/>
            <person name="Salamov A."/>
            <person name="Salih N.S."/>
            <person name="Samson R.A."/>
            <person name="Sandor E."/>
            <person name="Sanguinetti M."/>
            <person name="Schuetze T."/>
            <person name="Sepcic K."/>
            <person name="Shelest E."/>
            <person name="Sherlock G."/>
            <person name="Sophianopoulou V."/>
            <person name="Squina F.M."/>
            <person name="Sun H."/>
            <person name="Susca A."/>
            <person name="Todd R.B."/>
            <person name="Tsang A."/>
            <person name="Unkles S.E."/>
            <person name="van de Wiele N."/>
            <person name="van Rossen-Uffink D."/>
            <person name="Oliveira J.V."/>
            <person name="Vesth T.C."/>
            <person name="Visser J."/>
            <person name="Yu J.-H."/>
            <person name="Zhou M."/>
            <person name="Andersen M.R."/>
            <person name="Archer D.B."/>
            <person name="Baker S.E."/>
            <person name="Benoit I."/>
            <person name="Brakhage A.A."/>
            <person name="Braus G.H."/>
            <person name="Fischer R."/>
            <person name="Frisvad J.C."/>
            <person name="Goldman G.H."/>
            <person name="Houbraken J."/>
            <person name="Oakley B."/>
            <person name="Pocsi I."/>
            <person name="Scazzocchio C."/>
            <person name="Seiboth B."/>
            <person name="vanKuyk P.A."/>
            <person name="Wortman J."/>
            <person name="Dyer P.S."/>
            <person name="Grigoriev I.V."/>
        </authorList>
    </citation>
    <scope>NUCLEOTIDE SEQUENCE [LARGE SCALE GENOMIC DNA]</scope>
    <source>
        <strain evidence="2">CBS 134.48</strain>
    </source>
</reference>
<sequence>MGQLTQHGSGTVKFKSETQGRHGRYLHHGWAPQPILLLSAACCVPLACTHGLVISLKALSQIGCFQRNWIFFVAAWMREVSKVL</sequence>
<dbReference type="AlphaFoldDB" id="A0A1L9NJP3"/>
<evidence type="ECO:0000313" key="1">
    <source>
        <dbReference type="EMBL" id="OJI89402.1"/>
    </source>
</evidence>
<dbReference type="EMBL" id="KV878177">
    <property type="protein sequence ID" value="OJI89402.1"/>
    <property type="molecule type" value="Genomic_DNA"/>
</dbReference>
<accession>A0A1L9NJP3</accession>
<name>A0A1L9NJP3_ASPTC</name>
<keyword evidence="2" id="KW-1185">Reference proteome</keyword>
<gene>
    <name evidence="1" type="ORF">ASPTUDRAFT_49015</name>
</gene>
<evidence type="ECO:0000313" key="2">
    <source>
        <dbReference type="Proteomes" id="UP000184304"/>
    </source>
</evidence>
<dbReference type="VEuPathDB" id="FungiDB:ASPTUDRAFT_49015"/>
<organism evidence="1 2">
    <name type="scientific">Aspergillus tubingensis (strain CBS 134.48)</name>
    <dbReference type="NCBI Taxonomy" id="767770"/>
    <lineage>
        <taxon>Eukaryota</taxon>
        <taxon>Fungi</taxon>
        <taxon>Dikarya</taxon>
        <taxon>Ascomycota</taxon>
        <taxon>Pezizomycotina</taxon>
        <taxon>Eurotiomycetes</taxon>
        <taxon>Eurotiomycetidae</taxon>
        <taxon>Eurotiales</taxon>
        <taxon>Aspergillaceae</taxon>
        <taxon>Aspergillus</taxon>
        <taxon>Aspergillus subgen. Circumdati</taxon>
    </lineage>
</organism>
<proteinExistence type="predicted"/>
<protein>
    <submittedName>
        <fullName evidence="1">Uncharacterized protein</fullName>
    </submittedName>
</protein>